<organism evidence="2 3">
    <name type="scientific">Macrostomum lignano</name>
    <dbReference type="NCBI Taxonomy" id="282301"/>
    <lineage>
        <taxon>Eukaryota</taxon>
        <taxon>Metazoa</taxon>
        <taxon>Spiralia</taxon>
        <taxon>Lophotrochozoa</taxon>
        <taxon>Platyhelminthes</taxon>
        <taxon>Rhabditophora</taxon>
        <taxon>Macrostomorpha</taxon>
        <taxon>Macrostomida</taxon>
        <taxon>Macrostomidae</taxon>
        <taxon>Macrostomum</taxon>
    </lineage>
</organism>
<keyword evidence="2" id="KW-1185">Reference proteome</keyword>
<dbReference type="InterPro" id="IPR008485">
    <property type="entry name" value="JAMP"/>
</dbReference>
<evidence type="ECO:0000313" key="2">
    <source>
        <dbReference type="Proteomes" id="UP000095280"/>
    </source>
</evidence>
<accession>A0A1I8H9K3</accession>
<keyword evidence="1" id="KW-0472">Membrane</keyword>
<feature type="transmembrane region" description="Helical" evidence="1">
    <location>
        <begin position="79"/>
        <end position="101"/>
    </location>
</feature>
<evidence type="ECO:0000256" key="1">
    <source>
        <dbReference type="SAM" id="Phobius"/>
    </source>
</evidence>
<keyword evidence="1" id="KW-1133">Transmembrane helix</keyword>
<feature type="transmembrane region" description="Helical" evidence="1">
    <location>
        <begin position="286"/>
        <end position="304"/>
    </location>
</feature>
<reference evidence="3" key="1">
    <citation type="submission" date="2016-11" db="UniProtKB">
        <authorList>
            <consortium name="WormBaseParasite"/>
        </authorList>
    </citation>
    <scope>IDENTIFICATION</scope>
</reference>
<feature type="transmembrane region" description="Helical" evidence="1">
    <location>
        <begin position="249"/>
        <end position="274"/>
    </location>
</feature>
<feature type="transmembrane region" description="Helical" evidence="1">
    <location>
        <begin position="183"/>
        <end position="201"/>
    </location>
</feature>
<dbReference type="AlphaFoldDB" id="A0A1I8H9K3"/>
<protein>
    <submittedName>
        <fullName evidence="3">JNK1/MAPK8-associated membrane protein</fullName>
    </submittedName>
</protein>
<dbReference type="PANTHER" id="PTHR12740">
    <property type="entry name" value="JNK1/MAPK8-ASSOCIATED MEMBRANE PROTEIN"/>
    <property type="match status" value="1"/>
</dbReference>
<dbReference type="GO" id="GO:0016020">
    <property type="term" value="C:membrane"/>
    <property type="evidence" value="ECO:0007669"/>
    <property type="project" value="InterPro"/>
</dbReference>
<dbReference type="Pfam" id="PF05571">
    <property type="entry name" value="JAMP"/>
    <property type="match status" value="1"/>
</dbReference>
<dbReference type="Proteomes" id="UP000095280">
    <property type="component" value="Unplaced"/>
</dbReference>
<proteinExistence type="predicted"/>
<keyword evidence="1" id="KW-0812">Transmembrane</keyword>
<dbReference type="PANTHER" id="PTHR12740:SF4">
    <property type="entry name" value="JNK1_MAPK8-ASSOCIATED MEMBRANE PROTEIN"/>
    <property type="match status" value="1"/>
</dbReference>
<evidence type="ECO:0000313" key="3">
    <source>
        <dbReference type="WBParaSite" id="maker-uti_cns_0005096-snap-gene-0.4-mRNA-1"/>
    </source>
</evidence>
<feature type="transmembrane region" description="Helical" evidence="1">
    <location>
        <begin position="51"/>
        <end position="70"/>
    </location>
</feature>
<dbReference type="GO" id="GO:0006986">
    <property type="term" value="P:response to unfolded protein"/>
    <property type="evidence" value="ECO:0007669"/>
    <property type="project" value="InterPro"/>
</dbReference>
<dbReference type="WBParaSite" id="maker-uti_cns_0005096-snap-gene-0.4-mRNA-1">
    <property type="protein sequence ID" value="maker-uti_cns_0005096-snap-gene-0.4-mRNA-1"/>
    <property type="gene ID" value="maker-uti_cns_0005096-snap-gene-0.4"/>
</dbReference>
<feature type="transmembrane region" description="Helical" evidence="1">
    <location>
        <begin position="151"/>
        <end position="171"/>
    </location>
</feature>
<name>A0A1I8H9K3_9PLAT</name>
<dbReference type="GO" id="GO:0036503">
    <property type="term" value="P:ERAD pathway"/>
    <property type="evidence" value="ECO:0007669"/>
    <property type="project" value="TreeGrafter"/>
</dbReference>
<dbReference type="GO" id="GO:0031625">
    <property type="term" value="F:ubiquitin protein ligase binding"/>
    <property type="evidence" value="ECO:0007669"/>
    <property type="project" value="TreeGrafter"/>
</dbReference>
<sequence>MSALSLQPCPGAYCARLNSSNGWSSCGPCPAGHRSDQGFCRPCDQPASAYMWLYLGFMALIPVLCNMIFLSRSRGHKRLLLLAGLCALESVLAALASVLVFPPRGSPYLTVCGVNNLSDWYPVFFNPDQGAATDRPAFEAASCAHEVVYPLYSIVLTYYAFCVLFLLLMRPVAYRLLGGSRRYVLYAPMFLYPLLALLHSISGGLLYFAFPYLLLLCTLLSHAVFLLCQIDPEQPAAQTSAKWMLCNTLLKPLTVLLLLVHWLFLGVAVFSIVAAKPADEASGARWVVAAVPLPYLLFVATLRFSHPDAAYMAGDYEENAELRGG</sequence>